<dbReference type="RefSeq" id="WP_237340063.1">
    <property type="nucleotide sequence ID" value="NZ_BAABCM010000018.1"/>
</dbReference>
<dbReference type="EMBL" id="BAABCM010000018">
    <property type="protein sequence ID" value="GAA3849180.1"/>
    <property type="molecule type" value="Genomic_DNA"/>
</dbReference>
<keyword evidence="3" id="KW-1185">Reference proteome</keyword>
<evidence type="ECO:0000256" key="1">
    <source>
        <dbReference type="SAM" id="MobiDB-lite"/>
    </source>
</evidence>
<comment type="caution">
    <text evidence="2">The sequence shown here is derived from an EMBL/GenBank/DDBJ whole genome shotgun (WGS) entry which is preliminary data.</text>
</comment>
<name>A0ABP7JNN4_9PSEU</name>
<protein>
    <submittedName>
        <fullName evidence="2">Uncharacterized protein</fullName>
    </submittedName>
</protein>
<reference evidence="3" key="1">
    <citation type="journal article" date="2019" name="Int. J. Syst. Evol. Microbiol.">
        <title>The Global Catalogue of Microorganisms (GCM) 10K type strain sequencing project: providing services to taxonomists for standard genome sequencing and annotation.</title>
        <authorList>
            <consortium name="The Broad Institute Genomics Platform"/>
            <consortium name="The Broad Institute Genome Sequencing Center for Infectious Disease"/>
            <person name="Wu L."/>
            <person name="Ma J."/>
        </authorList>
    </citation>
    <scope>NUCLEOTIDE SEQUENCE [LARGE SCALE GENOMIC DNA]</scope>
    <source>
        <strain evidence="3">JCM 17017</strain>
    </source>
</reference>
<organism evidence="2 3">
    <name type="scientific">Amycolatopsis tucumanensis</name>
    <dbReference type="NCBI Taxonomy" id="401106"/>
    <lineage>
        <taxon>Bacteria</taxon>
        <taxon>Bacillati</taxon>
        <taxon>Actinomycetota</taxon>
        <taxon>Actinomycetes</taxon>
        <taxon>Pseudonocardiales</taxon>
        <taxon>Pseudonocardiaceae</taxon>
        <taxon>Amycolatopsis</taxon>
    </lineage>
</organism>
<proteinExistence type="predicted"/>
<gene>
    <name evidence="2" type="ORF">GCM10022380_79180</name>
</gene>
<sequence>MARRLADTGGVASPEAAASPVNRAGPWVPASASWAAVNNAPDSTRTRRSPETGSARAHRGAATAVPMAAAAPARPAAVKLPVASTPVSVTSSGRIAMGSWARFRQPISTRARTFITYE</sequence>
<dbReference type="Proteomes" id="UP001501624">
    <property type="component" value="Unassembled WGS sequence"/>
</dbReference>
<feature type="region of interest" description="Disordered" evidence="1">
    <location>
        <begin position="1"/>
        <end position="68"/>
    </location>
</feature>
<evidence type="ECO:0000313" key="2">
    <source>
        <dbReference type="EMBL" id="GAA3849180.1"/>
    </source>
</evidence>
<accession>A0ABP7JNN4</accession>
<evidence type="ECO:0000313" key="3">
    <source>
        <dbReference type="Proteomes" id="UP001501624"/>
    </source>
</evidence>